<proteinExistence type="predicted"/>
<dbReference type="Proteomes" id="UP000054359">
    <property type="component" value="Unassembled WGS sequence"/>
</dbReference>
<accession>A0A087TCP9</accession>
<organism evidence="1 2">
    <name type="scientific">Stegodyphus mimosarum</name>
    <name type="common">African social velvet spider</name>
    <dbReference type="NCBI Taxonomy" id="407821"/>
    <lineage>
        <taxon>Eukaryota</taxon>
        <taxon>Metazoa</taxon>
        <taxon>Ecdysozoa</taxon>
        <taxon>Arthropoda</taxon>
        <taxon>Chelicerata</taxon>
        <taxon>Arachnida</taxon>
        <taxon>Araneae</taxon>
        <taxon>Araneomorphae</taxon>
        <taxon>Entelegynae</taxon>
        <taxon>Eresoidea</taxon>
        <taxon>Eresidae</taxon>
        <taxon>Stegodyphus</taxon>
    </lineage>
</organism>
<protein>
    <submittedName>
        <fullName evidence="1">Uncharacterized protein</fullName>
    </submittedName>
</protein>
<name>A0A087TCP9_STEMI</name>
<keyword evidence="2" id="KW-1185">Reference proteome</keyword>
<dbReference type="AlphaFoldDB" id="A0A087TCP9"/>
<reference evidence="1 2" key="1">
    <citation type="submission" date="2013-11" db="EMBL/GenBank/DDBJ databases">
        <title>Genome sequencing of Stegodyphus mimosarum.</title>
        <authorList>
            <person name="Bechsgaard J."/>
        </authorList>
    </citation>
    <scope>NUCLEOTIDE SEQUENCE [LARGE SCALE GENOMIC DNA]</scope>
</reference>
<evidence type="ECO:0000313" key="1">
    <source>
        <dbReference type="EMBL" id="KFM62888.1"/>
    </source>
</evidence>
<evidence type="ECO:0000313" key="2">
    <source>
        <dbReference type="Proteomes" id="UP000054359"/>
    </source>
</evidence>
<feature type="non-terminal residue" evidence="1">
    <location>
        <position position="52"/>
    </location>
</feature>
<dbReference type="EMBL" id="KK114617">
    <property type="protein sequence ID" value="KFM62888.1"/>
    <property type="molecule type" value="Genomic_DNA"/>
</dbReference>
<gene>
    <name evidence="1" type="ORF">X975_19054</name>
</gene>
<sequence length="52" mass="6123">MKNKRKRKRYLSSSNTFPSIHVCDVMICYLSMPIINDRIKSKEGSLFLEKES</sequence>